<organism evidence="2 3">
    <name type="scientific">Aquicella lusitana</name>
    <dbReference type="NCBI Taxonomy" id="254246"/>
    <lineage>
        <taxon>Bacteria</taxon>
        <taxon>Pseudomonadati</taxon>
        <taxon>Pseudomonadota</taxon>
        <taxon>Gammaproteobacteria</taxon>
        <taxon>Legionellales</taxon>
        <taxon>Coxiellaceae</taxon>
        <taxon>Aquicella</taxon>
    </lineage>
</organism>
<sequence>MSALKVNYQELLVITKNWGWFLAWGIVFIVLGIAAISAATIATFISVVFLGLLLFLGGVVVIVDSFTSWRQKWGGFLLHLIMGLLYLVAGLMVIYSPVLATVSLTLVLGVFFIVQGLFRIIYSLTIQLLNWGWNLFNGIITLFLGIIIMANWPEASLYIIGLFVGIDLLFCGWTYVMIALSARSFPGPKAG</sequence>
<keyword evidence="1" id="KW-0812">Transmembrane</keyword>
<reference evidence="2 3" key="1">
    <citation type="submission" date="2018-07" db="EMBL/GenBank/DDBJ databases">
        <title>Genomic Encyclopedia of Type Strains, Phase IV (KMG-IV): sequencing the most valuable type-strain genomes for metagenomic binning, comparative biology and taxonomic classification.</title>
        <authorList>
            <person name="Goeker M."/>
        </authorList>
    </citation>
    <scope>NUCLEOTIDE SEQUENCE [LARGE SCALE GENOMIC DNA]</scope>
    <source>
        <strain evidence="2 3">DSM 16500</strain>
    </source>
</reference>
<feature type="transmembrane region" description="Helical" evidence="1">
    <location>
        <begin position="75"/>
        <end position="95"/>
    </location>
</feature>
<evidence type="ECO:0000256" key="1">
    <source>
        <dbReference type="SAM" id="Phobius"/>
    </source>
</evidence>
<evidence type="ECO:0000313" key="2">
    <source>
        <dbReference type="EMBL" id="RDI43349.1"/>
    </source>
</evidence>
<dbReference type="InterPro" id="IPR052712">
    <property type="entry name" value="Acid_resist_chaperone_HdeD"/>
</dbReference>
<feature type="transmembrane region" description="Helical" evidence="1">
    <location>
        <begin position="20"/>
        <end position="38"/>
    </location>
</feature>
<dbReference type="InterPro" id="IPR005325">
    <property type="entry name" value="DUF308_memb"/>
</dbReference>
<feature type="transmembrane region" description="Helical" evidence="1">
    <location>
        <begin position="158"/>
        <end position="180"/>
    </location>
</feature>
<dbReference type="PANTHER" id="PTHR34989:SF1">
    <property type="entry name" value="PROTEIN HDED"/>
    <property type="match status" value="1"/>
</dbReference>
<accession>A0A370GJE2</accession>
<protein>
    <submittedName>
        <fullName evidence="2">Uncharacterized membrane protein HdeD (DUF308 family)</fullName>
    </submittedName>
</protein>
<dbReference type="PANTHER" id="PTHR34989">
    <property type="entry name" value="PROTEIN HDED"/>
    <property type="match status" value="1"/>
</dbReference>
<dbReference type="Pfam" id="PF03729">
    <property type="entry name" value="DUF308"/>
    <property type="match status" value="1"/>
</dbReference>
<evidence type="ECO:0000313" key="3">
    <source>
        <dbReference type="Proteomes" id="UP000254720"/>
    </source>
</evidence>
<feature type="transmembrane region" description="Helical" evidence="1">
    <location>
        <begin position="44"/>
        <end position="63"/>
    </location>
</feature>
<dbReference type="RefSeq" id="WP_114834385.1">
    <property type="nucleotide sequence ID" value="NZ_LR699114.1"/>
</dbReference>
<dbReference type="OrthoDB" id="9815400at2"/>
<feature type="transmembrane region" description="Helical" evidence="1">
    <location>
        <begin position="101"/>
        <end position="122"/>
    </location>
</feature>
<keyword evidence="1" id="KW-1133">Transmembrane helix</keyword>
<comment type="caution">
    <text evidence="2">The sequence shown here is derived from an EMBL/GenBank/DDBJ whole genome shotgun (WGS) entry which is preliminary data.</text>
</comment>
<dbReference type="EMBL" id="QQAX01000011">
    <property type="protein sequence ID" value="RDI43349.1"/>
    <property type="molecule type" value="Genomic_DNA"/>
</dbReference>
<proteinExistence type="predicted"/>
<dbReference type="GO" id="GO:0005886">
    <property type="term" value="C:plasma membrane"/>
    <property type="evidence" value="ECO:0007669"/>
    <property type="project" value="TreeGrafter"/>
</dbReference>
<dbReference type="AlphaFoldDB" id="A0A370GJE2"/>
<keyword evidence="1" id="KW-0472">Membrane</keyword>
<feature type="transmembrane region" description="Helical" evidence="1">
    <location>
        <begin position="134"/>
        <end position="152"/>
    </location>
</feature>
<dbReference type="Proteomes" id="UP000254720">
    <property type="component" value="Unassembled WGS sequence"/>
</dbReference>
<keyword evidence="3" id="KW-1185">Reference proteome</keyword>
<name>A0A370GJE2_9COXI</name>
<gene>
    <name evidence="2" type="ORF">C8D86_1115</name>
</gene>